<proteinExistence type="inferred from homology"/>
<evidence type="ECO:0000256" key="6">
    <source>
        <dbReference type="PROSITE-ProRule" id="PRU00175"/>
    </source>
</evidence>
<dbReference type="GO" id="GO:0008270">
    <property type="term" value="F:zinc ion binding"/>
    <property type="evidence" value="ECO:0007669"/>
    <property type="project" value="UniProtKB-KW"/>
</dbReference>
<dbReference type="InterPro" id="IPR013083">
    <property type="entry name" value="Znf_RING/FYVE/PHD"/>
</dbReference>
<feature type="compositionally biased region" description="Polar residues" evidence="7">
    <location>
        <begin position="212"/>
        <end position="224"/>
    </location>
</feature>
<dbReference type="Pfam" id="PF13920">
    <property type="entry name" value="zf-C3HC4_3"/>
    <property type="match status" value="1"/>
</dbReference>
<evidence type="ECO:0000256" key="7">
    <source>
        <dbReference type="SAM" id="MobiDB-lite"/>
    </source>
</evidence>
<dbReference type="EMBL" id="AAXT01000004">
    <property type="protein sequence ID" value="EDO05793.1"/>
    <property type="molecule type" value="Genomic_DNA"/>
</dbReference>
<keyword evidence="4 6" id="KW-0863">Zinc-finger</keyword>
<dbReference type="PROSITE" id="PS50006">
    <property type="entry name" value="FHA_DOMAIN"/>
    <property type="match status" value="1"/>
</dbReference>
<dbReference type="SUPFAM" id="SSF57850">
    <property type="entry name" value="RING/U-box"/>
    <property type="match status" value="1"/>
</dbReference>
<protein>
    <recommendedName>
        <fullName evidence="2">E3 ubiquitin-protein ligase CHFR</fullName>
    </recommendedName>
</protein>
<organism evidence="10 11">
    <name type="scientific">Babesia bovis</name>
    <dbReference type="NCBI Taxonomy" id="5865"/>
    <lineage>
        <taxon>Eukaryota</taxon>
        <taxon>Sar</taxon>
        <taxon>Alveolata</taxon>
        <taxon>Apicomplexa</taxon>
        <taxon>Aconoidasida</taxon>
        <taxon>Piroplasmida</taxon>
        <taxon>Babesiidae</taxon>
        <taxon>Babesia</taxon>
    </lineage>
</organism>
<dbReference type="InterPro" id="IPR000253">
    <property type="entry name" value="FHA_dom"/>
</dbReference>
<dbReference type="Proteomes" id="UP000002173">
    <property type="component" value="Unassembled WGS sequence"/>
</dbReference>
<dbReference type="GeneID" id="5477580"/>
<feature type="region of interest" description="Disordered" evidence="7">
    <location>
        <begin position="122"/>
        <end position="143"/>
    </location>
</feature>
<evidence type="ECO:0000256" key="3">
    <source>
        <dbReference type="ARBA" id="ARBA00022723"/>
    </source>
</evidence>
<feature type="domain" description="FHA" evidence="8">
    <location>
        <begin position="723"/>
        <end position="783"/>
    </location>
</feature>
<dbReference type="InterPro" id="IPR008984">
    <property type="entry name" value="SMAD_FHA_dom_sf"/>
</dbReference>
<dbReference type="SUPFAM" id="SSF49879">
    <property type="entry name" value="SMAD/FHA domain"/>
    <property type="match status" value="2"/>
</dbReference>
<evidence type="ECO:0000256" key="2">
    <source>
        <dbReference type="ARBA" id="ARBA00017908"/>
    </source>
</evidence>
<dbReference type="PANTHER" id="PTHR23327:SF51">
    <property type="entry name" value="TRANSCRIPTIONAL REGULATOR OF YEAST FORM ADHERENCE 3"/>
    <property type="match status" value="1"/>
</dbReference>
<dbReference type="eggNOG" id="KOG2177">
    <property type="taxonomic scope" value="Eukaryota"/>
</dbReference>
<dbReference type="SMART" id="SM00240">
    <property type="entry name" value="FHA"/>
    <property type="match status" value="2"/>
</dbReference>
<sequence length="859" mass="96272">MESELFPLTPTASDRITDTSVCGVPLDRESLDVCDTESRAGYGGVLPISPLKRRSLVAEMDLHLKRPAVCDSSSGMLKGGSFVSDDISQDYNCVNSSTTVSSGLNPGSDMIDQHLYLPHSSEFDMSNDGEYRDSGHSNPVTSRDRTASSILLHAQMPPVEQMDICVNRQIDYDGHLQEGECDTSICVDQSSIGTMKSGCTTQNTSRERSECDNNSPMLSYNPSSPRLPPRDMQGLSMMPYDSDMPADDNMLPSQHMESINISDPHVGFEHIDSYPVRGDFAGMSQMESSVSMAHLENTAILDTMLGPTRSADASVSNMLRSSLDLRGQSDTVGSLEIRRLSNASVNLASDCSDLKRQIVVDENLTNNILKDLICSICLDYFYHPVTLFCGHTFCRYCIGHFRLASKFCPLCRREVGRIPAVTTILWNLVKSLKIRKRSVIPPAPRDVMLEEEHLWWQENCLKHFMSLPLFLRIMFRDIVQSPPFFDDVCSCVADYFDRNDKWSKTKWLFTVEDAHVLRRLIGFDSDNMEYTATRLHLWIEDYLSNNPNLSSYSDDPIPYVIRVQADITHKIEPILFNAFEILNRLPWDVGRHNKSLIHLPHSSVSLSHLVFLPCGQGGIGITDCGSTIGTMIKIQGQHTLRDGDRIHIGDKHELDIILSNDTSMSPYGNFMWDPEHRVVVDVTSLESTEWDASTLEPIECPLRIRIYADSQDERDLWVSPKGVILGRGPQTQSNFEKISVTTQNGYISREHCLLCYDGSYNPGERWILRDMSTLGTFLKLKPFQPPYKIQVGSLFKVGQCKLELCDASSALSRRGQHSPATLILSHLIHNHFSTMSAPMVTAPPEGTNIVQSSNEQSEV</sequence>
<evidence type="ECO:0000259" key="9">
    <source>
        <dbReference type="PROSITE" id="PS50089"/>
    </source>
</evidence>
<accession>A7AVG7</accession>
<keyword evidence="3" id="KW-0479">Metal-binding</keyword>
<evidence type="ECO:0000256" key="5">
    <source>
        <dbReference type="ARBA" id="ARBA00022833"/>
    </source>
</evidence>
<dbReference type="VEuPathDB" id="PiroplasmaDB:BBOV_IV001960"/>
<gene>
    <name evidence="10" type="ORF">BBOV_IV001960</name>
</gene>
<reference evidence="11" key="3">
    <citation type="journal article" date="2021" name="Int. J. Parasitol.">
        <title>Comparative analysis of gene expression between Babesia bovis blood stages and kinetes allowed by improved genome annotation.</title>
        <authorList>
            <person name="Ueti M.W."/>
            <person name="Johnson W.C."/>
            <person name="Kappmeyer L.S."/>
            <person name="Herndon D.R."/>
            <person name="Mousel M.R."/>
            <person name="Reif K.E."/>
            <person name="Taus N.S."/>
            <person name="Ifeonu O.O."/>
            <person name="Silva J.C."/>
            <person name="Suarez C.E."/>
            <person name="Brayton K.A."/>
        </authorList>
    </citation>
    <scope>NUCLEOTIDE SEQUENCE [LARGE SCALE GENOMIC DNA]</scope>
</reference>
<evidence type="ECO:0000256" key="4">
    <source>
        <dbReference type="ARBA" id="ARBA00022771"/>
    </source>
</evidence>
<keyword evidence="11" id="KW-1185">Reference proteome</keyword>
<keyword evidence="5" id="KW-0862">Zinc</keyword>
<dbReference type="KEGG" id="bbo:BBOV_IV001960"/>
<dbReference type="Gene3D" id="2.60.200.20">
    <property type="match status" value="2"/>
</dbReference>
<dbReference type="PANTHER" id="PTHR23327">
    <property type="entry name" value="RING FINGER PROTEIN 127"/>
    <property type="match status" value="1"/>
</dbReference>
<comment type="similarity">
    <text evidence="1">Belongs to the CHFR family.</text>
</comment>
<dbReference type="CDD" id="cd00060">
    <property type="entry name" value="FHA"/>
    <property type="match status" value="2"/>
</dbReference>
<name>A7AVG7_BABBO</name>
<dbReference type="InParanoid" id="A7AVG7"/>
<dbReference type="AlphaFoldDB" id="A7AVG7"/>
<reference evidence="11" key="2">
    <citation type="journal article" date="2020" name="Data Brief">
        <title>Transcriptome dataset of Babesia bovis life stages within vertebrate and invertebrate hosts.</title>
        <authorList>
            <person name="Ueti M.W."/>
            <person name="Johnson W.C."/>
            <person name="Kappmeyer L.S."/>
            <person name="Herndon D.R."/>
            <person name="Mousel M.R."/>
            <person name="Reif K.E."/>
            <person name="Taus N.S."/>
            <person name="Ifeonu O.O."/>
            <person name="Silva J.C."/>
            <person name="Suarez C.E."/>
            <person name="Brayton K.A."/>
        </authorList>
    </citation>
    <scope>NUCLEOTIDE SEQUENCE [LARGE SCALE GENOMIC DNA]</scope>
</reference>
<dbReference type="RefSeq" id="XP_001609361.1">
    <property type="nucleotide sequence ID" value="XM_001609311.1"/>
</dbReference>
<evidence type="ECO:0000313" key="11">
    <source>
        <dbReference type="Proteomes" id="UP000002173"/>
    </source>
</evidence>
<feature type="domain" description="RING-type" evidence="9">
    <location>
        <begin position="374"/>
        <end position="412"/>
    </location>
</feature>
<comment type="caution">
    <text evidence="10">The sequence shown here is derived from an EMBL/GenBank/DDBJ whole genome shotgun (WGS) entry which is preliminary data.</text>
</comment>
<reference evidence="10 11" key="1">
    <citation type="journal article" date="2007" name="PLoS Pathog.">
        <title>Genome sequence of Babesia bovis and comparative analysis of apicomplexan hemoprotozoa.</title>
        <authorList>
            <person name="Brayton K.A."/>
            <person name="Lau A.O.T."/>
            <person name="Herndon D.R."/>
            <person name="Hannick L."/>
            <person name="Kappmeyer L.S."/>
            <person name="Berens S.J."/>
            <person name="Bidwell S.L."/>
            <person name="Brown W.C."/>
            <person name="Crabtree J."/>
            <person name="Fadrosh D."/>
            <person name="Feldblum T."/>
            <person name="Forberger H.A."/>
            <person name="Haas B.J."/>
            <person name="Howell J.M."/>
            <person name="Khouri H."/>
            <person name="Koo H."/>
            <person name="Mann D.J."/>
            <person name="Norimine J."/>
            <person name="Paulsen I.T."/>
            <person name="Radune D."/>
            <person name="Ren Q."/>
            <person name="Smith R.K. Jr."/>
            <person name="Suarez C.E."/>
            <person name="White O."/>
            <person name="Wortman J.R."/>
            <person name="Knowles D.P. Jr."/>
            <person name="McElwain T.F."/>
            <person name="Nene V.M."/>
        </authorList>
    </citation>
    <scope>NUCLEOTIDE SEQUENCE [LARGE SCALE GENOMIC DNA]</scope>
    <source>
        <strain evidence="10">T2Bo</strain>
    </source>
</reference>
<dbReference type="SMART" id="SM00184">
    <property type="entry name" value="RING"/>
    <property type="match status" value="1"/>
</dbReference>
<dbReference type="Pfam" id="PF00498">
    <property type="entry name" value="FHA"/>
    <property type="match status" value="2"/>
</dbReference>
<dbReference type="STRING" id="5865.A7AVG7"/>
<dbReference type="OMA" id="PFFDDVC"/>
<evidence type="ECO:0000256" key="1">
    <source>
        <dbReference type="ARBA" id="ARBA00005797"/>
    </source>
</evidence>
<dbReference type="InterPro" id="IPR001841">
    <property type="entry name" value="Znf_RING"/>
</dbReference>
<dbReference type="PROSITE" id="PS50089">
    <property type="entry name" value="ZF_RING_2"/>
    <property type="match status" value="1"/>
</dbReference>
<feature type="region of interest" description="Disordered" evidence="7">
    <location>
        <begin position="196"/>
        <end position="229"/>
    </location>
</feature>
<evidence type="ECO:0000313" key="10">
    <source>
        <dbReference type="EMBL" id="EDO05793.1"/>
    </source>
</evidence>
<dbReference type="Gene3D" id="3.30.40.10">
    <property type="entry name" value="Zinc/RING finger domain, C3HC4 (zinc finger)"/>
    <property type="match status" value="1"/>
</dbReference>
<dbReference type="InterPro" id="IPR017907">
    <property type="entry name" value="Znf_RING_CS"/>
</dbReference>
<dbReference type="PROSITE" id="PS00518">
    <property type="entry name" value="ZF_RING_1"/>
    <property type="match status" value="1"/>
</dbReference>
<evidence type="ECO:0000259" key="8">
    <source>
        <dbReference type="PROSITE" id="PS50006"/>
    </source>
</evidence>